<gene>
    <name evidence="2" type="ORF">SPSPH_046850</name>
    <name evidence="1" type="ORF">SSPH_04265</name>
</gene>
<sequence length="46" mass="4728">MIGLVVKLVKGIGTRATGADQLHGQGSSFAQFNSVVKMPGAAARRT</sequence>
<reference evidence="2" key="2">
    <citation type="submission" date="2024-03" db="EMBL/GenBank/DDBJ databases">
        <title>Complete genome sequence of Sporomusa sphaeroides DSM 2875T isolated from mud of the Leine river and Sporomusa ovata DSM 2662T isolated from sugar beet leaf silage.</title>
        <authorList>
            <person name="Boeer T."/>
            <person name="Lueschen A."/>
            <person name="Daniel R."/>
            <person name="Poehlein A."/>
        </authorList>
    </citation>
    <scope>NUCLEOTIDE SEQUENCE</scope>
    <source>
        <strain evidence="2">DSM 2875</strain>
        <plasmid evidence="2">pSSP59</plasmid>
    </source>
</reference>
<dbReference type="Proteomes" id="UP000245702">
    <property type="component" value="Unassembled WGS sequence"/>
</dbReference>
<proteinExistence type="predicted"/>
<protein>
    <submittedName>
        <fullName evidence="2">Uncharacterized protein</fullName>
    </submittedName>
</protein>
<geneLocation type="plasmid" evidence="2 3">
    <name>pSSP59</name>
</geneLocation>
<evidence type="ECO:0000313" key="4">
    <source>
        <dbReference type="Proteomes" id="UP000245702"/>
    </source>
</evidence>
<dbReference type="KEGG" id="ssph:SPSPH_046850"/>
<keyword evidence="2" id="KW-0614">Plasmid</keyword>
<name>A0A1U7M9Z2_9FIRM</name>
<evidence type="ECO:0000313" key="3">
    <source>
        <dbReference type="Proteomes" id="UP000186950"/>
    </source>
</evidence>
<dbReference type="EMBL" id="FCOW01000038">
    <property type="protein sequence ID" value="CVK21573.1"/>
    <property type="molecule type" value="Genomic_DNA"/>
</dbReference>
<dbReference type="RefSeq" id="WP_158027123.1">
    <property type="nucleotide sequence ID" value="NZ_CP146992.1"/>
</dbReference>
<dbReference type="AlphaFoldDB" id="A0A1U7M9Z2"/>
<organism evidence="2 3">
    <name type="scientific">Sporomusa sphaeroides DSM 2875</name>
    <dbReference type="NCBI Taxonomy" id="1337886"/>
    <lineage>
        <taxon>Bacteria</taxon>
        <taxon>Bacillati</taxon>
        <taxon>Bacillota</taxon>
        <taxon>Negativicutes</taxon>
        <taxon>Selenomonadales</taxon>
        <taxon>Sporomusaceae</taxon>
        <taxon>Sporomusa</taxon>
    </lineage>
</organism>
<keyword evidence="4" id="KW-1185">Reference proteome</keyword>
<accession>A0A1U7M9Z2</accession>
<evidence type="ECO:0000313" key="1">
    <source>
        <dbReference type="EMBL" id="CVK21573.1"/>
    </source>
</evidence>
<evidence type="ECO:0000313" key="2">
    <source>
        <dbReference type="EMBL" id="WXA41873.1"/>
    </source>
</evidence>
<dbReference type="EMBL" id="CP146992">
    <property type="protein sequence ID" value="WXA41873.1"/>
    <property type="molecule type" value="Genomic_DNA"/>
</dbReference>
<reference evidence="1 4" key="1">
    <citation type="submission" date="2016-01" db="EMBL/GenBank/DDBJ databases">
        <authorList>
            <person name="Brown R."/>
        </authorList>
    </citation>
    <scope>NUCLEOTIDE SEQUENCE [LARGE SCALE GENOMIC DNA]</scope>
    <source>
        <strain evidence="1">Sporomusa sphaeroides DSM 2875</strain>
    </source>
</reference>
<dbReference type="Proteomes" id="UP000186950">
    <property type="component" value="Plasmid pSSP59"/>
</dbReference>